<dbReference type="Pfam" id="PF01066">
    <property type="entry name" value="CDP-OH_P_transf"/>
    <property type="match status" value="1"/>
</dbReference>
<dbReference type="AlphaFoldDB" id="A0A9D0ZSW6"/>
<name>A0A9D0ZSW6_9FIRM</name>
<gene>
    <name evidence="3" type="ORF">IAB27_04040</name>
</gene>
<reference evidence="3" key="2">
    <citation type="journal article" date="2021" name="PeerJ">
        <title>Extensive microbial diversity within the chicken gut microbiome revealed by metagenomics and culture.</title>
        <authorList>
            <person name="Gilroy R."/>
            <person name="Ravi A."/>
            <person name="Getino M."/>
            <person name="Pursley I."/>
            <person name="Horton D.L."/>
            <person name="Alikhan N.F."/>
            <person name="Baker D."/>
            <person name="Gharbi K."/>
            <person name="Hall N."/>
            <person name="Watson M."/>
            <person name="Adriaenssens E.M."/>
            <person name="Foster-Nyarko E."/>
            <person name="Jarju S."/>
            <person name="Secka A."/>
            <person name="Antonio M."/>
            <person name="Oren A."/>
            <person name="Chaudhuri R.R."/>
            <person name="La Ragione R."/>
            <person name="Hildebrand F."/>
            <person name="Pallen M.J."/>
        </authorList>
    </citation>
    <scope>NUCLEOTIDE SEQUENCE</scope>
    <source>
        <strain evidence="3">CHK147-3167</strain>
    </source>
</reference>
<dbReference type="GO" id="GO:0016020">
    <property type="term" value="C:membrane"/>
    <property type="evidence" value="ECO:0007669"/>
    <property type="project" value="InterPro"/>
</dbReference>
<feature type="transmembrane region" description="Helical" evidence="2">
    <location>
        <begin position="92"/>
        <end position="114"/>
    </location>
</feature>
<feature type="compositionally biased region" description="Basic and acidic residues" evidence="1">
    <location>
        <begin position="257"/>
        <end position="270"/>
    </location>
</feature>
<evidence type="ECO:0000256" key="1">
    <source>
        <dbReference type="SAM" id="MobiDB-lite"/>
    </source>
</evidence>
<dbReference type="InterPro" id="IPR043130">
    <property type="entry name" value="CDP-OH_PTrfase_TM_dom"/>
</dbReference>
<dbReference type="Proteomes" id="UP000886786">
    <property type="component" value="Unassembled WGS sequence"/>
</dbReference>
<feature type="compositionally biased region" description="Basic and acidic residues" evidence="1">
    <location>
        <begin position="206"/>
        <end position="233"/>
    </location>
</feature>
<evidence type="ECO:0000256" key="2">
    <source>
        <dbReference type="SAM" id="Phobius"/>
    </source>
</evidence>
<protein>
    <submittedName>
        <fullName evidence="3">CDP-alcohol phosphatidyltransferase family protein</fullName>
    </submittedName>
</protein>
<dbReference type="Gene3D" id="1.20.120.1760">
    <property type="match status" value="1"/>
</dbReference>
<feature type="transmembrane region" description="Helical" evidence="2">
    <location>
        <begin position="42"/>
        <end position="62"/>
    </location>
</feature>
<keyword evidence="2" id="KW-0812">Transmembrane</keyword>
<dbReference type="GO" id="GO:0008654">
    <property type="term" value="P:phospholipid biosynthetic process"/>
    <property type="evidence" value="ECO:0007669"/>
    <property type="project" value="InterPro"/>
</dbReference>
<dbReference type="InterPro" id="IPR000462">
    <property type="entry name" value="CDP-OH_P_trans"/>
</dbReference>
<proteinExistence type="predicted"/>
<reference evidence="3" key="1">
    <citation type="submission" date="2020-10" db="EMBL/GenBank/DDBJ databases">
        <authorList>
            <person name="Gilroy R."/>
        </authorList>
    </citation>
    <scope>NUCLEOTIDE SEQUENCE</scope>
    <source>
        <strain evidence="3">CHK147-3167</strain>
    </source>
</reference>
<dbReference type="GO" id="GO:0016780">
    <property type="term" value="F:phosphotransferase activity, for other substituted phosphate groups"/>
    <property type="evidence" value="ECO:0007669"/>
    <property type="project" value="InterPro"/>
</dbReference>
<sequence>MGKIKEYTKLIFKSLINPKNKLSLIPNWLSFTRAIGGVAMPIMAYSGASPAALVTLLSTLAISDFLDGKAARYIAKEETKEGAVLDAISDKIFSLSLIVGIIAISPIFIVNGLLEGTISLINAKSFEEGDSPKSNLIGKIKIWPLSAALILGYLAHSMGNTSFLGLSPELITTTSLGLSLVTIPLEIINIKQYRSEAKAKSNRKKEKLEESNSENSNEKSQKKSNTKENKIEKSITTPKKTKYKLKKENSNQILIVNKEEIQKNKTPEKGKQKKKGTIYD</sequence>
<evidence type="ECO:0000313" key="3">
    <source>
        <dbReference type="EMBL" id="HIQ90775.1"/>
    </source>
</evidence>
<feature type="compositionally biased region" description="Basic residues" evidence="1">
    <location>
        <begin position="271"/>
        <end position="280"/>
    </location>
</feature>
<keyword evidence="2" id="KW-0472">Membrane</keyword>
<comment type="caution">
    <text evidence="3">The sequence shown here is derived from an EMBL/GenBank/DDBJ whole genome shotgun (WGS) entry which is preliminary data.</text>
</comment>
<evidence type="ECO:0000313" key="4">
    <source>
        <dbReference type="Proteomes" id="UP000886786"/>
    </source>
</evidence>
<organism evidence="3 4">
    <name type="scientific">Candidatus Coprosoma intestinipullorum</name>
    <dbReference type="NCBI Taxonomy" id="2840752"/>
    <lineage>
        <taxon>Bacteria</taxon>
        <taxon>Bacillati</taxon>
        <taxon>Bacillota</taxon>
        <taxon>Bacillota incertae sedis</taxon>
        <taxon>Candidatus Coprosoma</taxon>
    </lineage>
</organism>
<dbReference type="EMBL" id="DVFV01000071">
    <property type="protein sequence ID" value="HIQ90775.1"/>
    <property type="molecule type" value="Genomic_DNA"/>
</dbReference>
<keyword evidence="2" id="KW-1133">Transmembrane helix</keyword>
<feature type="region of interest" description="Disordered" evidence="1">
    <location>
        <begin position="199"/>
        <end position="280"/>
    </location>
</feature>
<accession>A0A9D0ZSW6</accession>